<dbReference type="EMBL" id="JAOCLH010000027">
    <property type="protein sequence ID" value="MDH2173306.1"/>
    <property type="molecule type" value="Genomic_DNA"/>
</dbReference>
<dbReference type="Proteomes" id="UP001162261">
    <property type="component" value="Unassembled WGS sequence"/>
</dbReference>
<keyword evidence="1" id="KW-0472">Membrane</keyword>
<organism evidence="5 6">
    <name type="scientific">Acinetobacter johnsonii</name>
    <dbReference type="NCBI Taxonomy" id="40214"/>
    <lineage>
        <taxon>Bacteria</taxon>
        <taxon>Pseudomonadati</taxon>
        <taxon>Pseudomonadota</taxon>
        <taxon>Gammaproteobacteria</taxon>
        <taxon>Moraxellales</taxon>
        <taxon>Moraxellaceae</taxon>
        <taxon>Acinetobacter</taxon>
    </lineage>
</organism>
<dbReference type="Proteomes" id="UP000595107">
    <property type="component" value="Chromosome"/>
</dbReference>
<evidence type="ECO:0000313" key="6">
    <source>
        <dbReference type="Proteomes" id="UP000254227"/>
    </source>
</evidence>
<reference evidence="4 7" key="2">
    <citation type="submission" date="2020-12" db="EMBL/GenBank/DDBJ databases">
        <title>FDA dAtabase for Regulatory Grade micrObial Sequences (FDA-ARGOS): Supporting development and validation of Infectious Disease Dx tests.</title>
        <authorList>
            <person name="Sproer C."/>
            <person name="Gronow S."/>
            <person name="Severitt S."/>
            <person name="Schroder I."/>
            <person name="Tallon L."/>
            <person name="Sadzewicz L."/>
            <person name="Zhao X."/>
            <person name="Boylan J."/>
            <person name="Ott S."/>
            <person name="Bowen H."/>
            <person name="Vavikolanu K."/>
            <person name="Mehta A."/>
            <person name="Aluvathingal J."/>
            <person name="Nadendla S."/>
            <person name="Lowell S."/>
            <person name="Myers T."/>
            <person name="Yan Y."/>
            <person name="Sichtig H."/>
        </authorList>
    </citation>
    <scope>NUCLEOTIDE SEQUENCE [LARGE SCALE GENOMIC DNA]</scope>
    <source>
        <strain evidence="4 7">FDAARGOS_910</strain>
    </source>
</reference>
<dbReference type="EMBL" id="UFRV01000006">
    <property type="protein sequence ID" value="SUT91870.1"/>
    <property type="molecule type" value="Genomic_DNA"/>
</dbReference>
<protein>
    <submittedName>
        <fullName evidence="5">Uncharacterized protein</fullName>
    </submittedName>
</protein>
<accession>A0A380TVI9</accession>
<evidence type="ECO:0000313" key="2">
    <source>
        <dbReference type="EMBL" id="MDH0655433.1"/>
    </source>
</evidence>
<reference evidence="5 6" key="1">
    <citation type="submission" date="2018-06" db="EMBL/GenBank/DDBJ databases">
        <authorList>
            <consortium name="Pathogen Informatics"/>
            <person name="Doyle S."/>
        </authorList>
    </citation>
    <scope>NUCLEOTIDE SEQUENCE [LARGE SCALE GENOMIC DNA]</scope>
    <source>
        <strain evidence="5 6">NCTC10308</strain>
    </source>
</reference>
<evidence type="ECO:0000256" key="1">
    <source>
        <dbReference type="SAM" id="Phobius"/>
    </source>
</evidence>
<sequence>MPKQDSNDIVIQLPWTVPQQPSVQTIVFQQPAKTHMELNASTDKTAILSFALSVVIALALGGLATWLAYWYGRKSFDLTKQSFDAVIKQIESSERLMMESNSNLIENQYKQLLMKNKIDGFNKDRNEFKRLVVDFLTEAENLSTFIGFTAMESIKIDLSKHVQKGTYGYEIYKELQGRLKNMQALKVKISFEVFYYTADFQTEVNLILRDIVLDGALLNNALLRKSSTLQEDIKAYRNHIAKFKLIAKKLLKNEMVLDKFIN</sequence>
<feature type="transmembrane region" description="Helical" evidence="1">
    <location>
        <begin position="46"/>
        <end position="71"/>
    </location>
</feature>
<evidence type="ECO:0000313" key="4">
    <source>
        <dbReference type="EMBL" id="QPS02713.1"/>
    </source>
</evidence>
<name>A0A380TVI9_ACIJO</name>
<reference evidence="2" key="3">
    <citation type="submission" date="2022-09" db="EMBL/GenBank/DDBJ databases">
        <title>Intensive care unit water sources are persistently colonized with multi-drug resistant bacteria and are the site of extensive horizontal gene transfer of antibiotic resistance genes.</title>
        <authorList>
            <person name="Diorio-Toth L."/>
        </authorList>
    </citation>
    <scope>NUCLEOTIDE SEQUENCE</scope>
    <source>
        <strain evidence="3">GD03649</strain>
        <strain evidence="2">GD03851</strain>
    </source>
</reference>
<dbReference type="Proteomes" id="UP001161099">
    <property type="component" value="Unassembled WGS sequence"/>
</dbReference>
<dbReference type="EMBL" id="JAOCDR010000005">
    <property type="protein sequence ID" value="MDH0655433.1"/>
    <property type="molecule type" value="Genomic_DNA"/>
</dbReference>
<keyword evidence="1" id="KW-0812">Transmembrane</keyword>
<evidence type="ECO:0000313" key="7">
    <source>
        <dbReference type="Proteomes" id="UP000595107"/>
    </source>
</evidence>
<dbReference type="EMBL" id="CP065666">
    <property type="protein sequence ID" value="QPS02713.1"/>
    <property type="molecule type" value="Genomic_DNA"/>
</dbReference>
<dbReference type="Proteomes" id="UP000254227">
    <property type="component" value="Unassembled WGS sequence"/>
</dbReference>
<evidence type="ECO:0000313" key="5">
    <source>
        <dbReference type="EMBL" id="SUT91870.1"/>
    </source>
</evidence>
<evidence type="ECO:0000313" key="3">
    <source>
        <dbReference type="EMBL" id="MDH2173306.1"/>
    </source>
</evidence>
<proteinExistence type="predicted"/>
<dbReference type="AlphaFoldDB" id="A0A380TVI9"/>
<keyword evidence="1" id="KW-1133">Transmembrane helix</keyword>
<dbReference type="RefSeq" id="WP_004693865.1">
    <property type="nucleotide sequence ID" value="NZ_BBTB01000011.1"/>
</dbReference>
<gene>
    <name evidence="4" type="ORF">I6G67_10665</name>
    <name evidence="2" type="ORF">N5D11_04760</name>
    <name evidence="3" type="ORF">N5J46_12905</name>
    <name evidence="5" type="ORF">NCTC10308_00590</name>
</gene>